<dbReference type="Proteomes" id="UP000245802">
    <property type="component" value="Chromosome"/>
</dbReference>
<dbReference type="KEGG" id="gog:C1280_30055"/>
<accession>A0A2Z3HAV0</accession>
<evidence type="ECO:0000313" key="3">
    <source>
        <dbReference type="Proteomes" id="UP000245802"/>
    </source>
</evidence>
<protein>
    <submittedName>
        <fullName evidence="2">Uncharacterized protein</fullName>
    </submittedName>
</protein>
<sequence length="78" mass="8479">MVSESELQVVVPVGFLLAEARDISVRVDRPGEEPLPIRLRLIPAQVRVSAPSAPAPHLPARPRRADLDSDYLELGTGD</sequence>
<dbReference type="EMBL" id="CP025958">
    <property type="protein sequence ID" value="AWM40816.1"/>
    <property type="molecule type" value="Genomic_DNA"/>
</dbReference>
<evidence type="ECO:0000256" key="1">
    <source>
        <dbReference type="SAM" id="MobiDB-lite"/>
    </source>
</evidence>
<evidence type="ECO:0000313" key="2">
    <source>
        <dbReference type="EMBL" id="AWM40816.1"/>
    </source>
</evidence>
<gene>
    <name evidence="2" type="ORF">C1280_30055</name>
</gene>
<proteinExistence type="predicted"/>
<organism evidence="2 3">
    <name type="scientific">Gemmata obscuriglobus</name>
    <dbReference type="NCBI Taxonomy" id="114"/>
    <lineage>
        <taxon>Bacteria</taxon>
        <taxon>Pseudomonadati</taxon>
        <taxon>Planctomycetota</taxon>
        <taxon>Planctomycetia</taxon>
        <taxon>Gemmatales</taxon>
        <taxon>Gemmataceae</taxon>
        <taxon>Gemmata</taxon>
    </lineage>
</organism>
<dbReference type="RefSeq" id="WP_010042255.1">
    <property type="nucleotide sequence ID" value="NZ_CP025958.1"/>
</dbReference>
<feature type="region of interest" description="Disordered" evidence="1">
    <location>
        <begin position="50"/>
        <end position="78"/>
    </location>
</feature>
<keyword evidence="3" id="KW-1185">Reference proteome</keyword>
<dbReference type="AlphaFoldDB" id="A0A2Z3HAV0"/>
<dbReference type="OrthoDB" id="9922112at2"/>
<name>A0A2Z3HAV0_9BACT</name>
<reference evidence="2 3" key="1">
    <citation type="submission" date="2018-01" db="EMBL/GenBank/DDBJ databases">
        <title>G. obscuriglobus.</title>
        <authorList>
            <person name="Franke J."/>
            <person name="Blomberg W."/>
            <person name="Selmecki A."/>
        </authorList>
    </citation>
    <scope>NUCLEOTIDE SEQUENCE [LARGE SCALE GENOMIC DNA]</scope>
    <source>
        <strain evidence="2 3">DSM 5831</strain>
    </source>
</reference>